<organism evidence="1 2">
    <name type="scientific">Racocetra persica</name>
    <dbReference type="NCBI Taxonomy" id="160502"/>
    <lineage>
        <taxon>Eukaryota</taxon>
        <taxon>Fungi</taxon>
        <taxon>Fungi incertae sedis</taxon>
        <taxon>Mucoromycota</taxon>
        <taxon>Glomeromycotina</taxon>
        <taxon>Glomeromycetes</taxon>
        <taxon>Diversisporales</taxon>
        <taxon>Gigasporaceae</taxon>
        <taxon>Racocetra</taxon>
    </lineage>
</organism>
<protein>
    <submittedName>
        <fullName evidence="1">918_t:CDS:1</fullName>
    </submittedName>
</protein>
<keyword evidence="2" id="KW-1185">Reference proteome</keyword>
<feature type="non-terminal residue" evidence="1">
    <location>
        <position position="119"/>
    </location>
</feature>
<feature type="non-terminal residue" evidence="1">
    <location>
        <position position="1"/>
    </location>
</feature>
<evidence type="ECO:0000313" key="1">
    <source>
        <dbReference type="EMBL" id="CAG8825601.1"/>
    </source>
</evidence>
<sequence length="119" mass="13579">CNVILSEQEASSTNNNMVTIDDKFFDLFNSSCNITLPKQAPSTNNNPVTVLVGQTFDNWYDVQKHITAYAINQDFSIRLHHTERCINFILKAKIVCHHTAKLEHNHPLDSVTIIFDPDH</sequence>
<proteinExistence type="predicted"/>
<evidence type="ECO:0000313" key="2">
    <source>
        <dbReference type="Proteomes" id="UP000789920"/>
    </source>
</evidence>
<reference evidence="1" key="1">
    <citation type="submission" date="2021-06" db="EMBL/GenBank/DDBJ databases">
        <authorList>
            <person name="Kallberg Y."/>
            <person name="Tangrot J."/>
            <person name="Rosling A."/>
        </authorList>
    </citation>
    <scope>NUCLEOTIDE SEQUENCE</scope>
    <source>
        <strain evidence="1">MA461A</strain>
    </source>
</reference>
<dbReference type="EMBL" id="CAJVQC010090792">
    <property type="protein sequence ID" value="CAG8825601.1"/>
    <property type="molecule type" value="Genomic_DNA"/>
</dbReference>
<dbReference type="Proteomes" id="UP000789920">
    <property type="component" value="Unassembled WGS sequence"/>
</dbReference>
<comment type="caution">
    <text evidence="1">The sequence shown here is derived from an EMBL/GenBank/DDBJ whole genome shotgun (WGS) entry which is preliminary data.</text>
</comment>
<accession>A0ACA9S3J0</accession>
<name>A0ACA9S3J0_9GLOM</name>
<gene>
    <name evidence="1" type="ORF">RPERSI_LOCUS26526</name>
</gene>